<evidence type="ECO:0000313" key="2">
    <source>
        <dbReference type="EMBL" id="CAJ1407396.1"/>
    </source>
</evidence>
<evidence type="ECO:0000256" key="1">
    <source>
        <dbReference type="SAM" id="Coils"/>
    </source>
</evidence>
<comment type="caution">
    <text evidence="2">The sequence shown here is derived from an EMBL/GenBank/DDBJ whole genome shotgun (WGS) entry which is preliminary data.</text>
</comment>
<evidence type="ECO:0000313" key="3">
    <source>
        <dbReference type="Proteomes" id="UP001178507"/>
    </source>
</evidence>
<dbReference type="EMBL" id="CAUJNA010003670">
    <property type="protein sequence ID" value="CAJ1407396.1"/>
    <property type="molecule type" value="Genomic_DNA"/>
</dbReference>
<organism evidence="2 3">
    <name type="scientific">Effrenium voratum</name>
    <dbReference type="NCBI Taxonomy" id="2562239"/>
    <lineage>
        <taxon>Eukaryota</taxon>
        <taxon>Sar</taxon>
        <taxon>Alveolata</taxon>
        <taxon>Dinophyceae</taxon>
        <taxon>Suessiales</taxon>
        <taxon>Symbiodiniaceae</taxon>
        <taxon>Effrenium</taxon>
    </lineage>
</organism>
<dbReference type="Proteomes" id="UP001178507">
    <property type="component" value="Unassembled WGS sequence"/>
</dbReference>
<keyword evidence="1" id="KW-0175">Coiled coil</keyword>
<accession>A0AA36JKR4</accession>
<proteinExistence type="predicted"/>
<dbReference type="AlphaFoldDB" id="A0AA36JKR4"/>
<sequence>MRAFEQGKVNIGVDGTLVKSRHMPEPLLEANEATTLAIQDCLDEGCSVEALMELDQKLARDEGKIKAALDQLHDMQSQEYCEDSAEQIAWLKNFLDRSGSLRAQLMAVKTLQAPGDFASQLMKAAAVAFGAGRHGDYPKVGVSPYSS</sequence>
<name>A0AA36JKR4_9DINO</name>
<reference evidence="2" key="1">
    <citation type="submission" date="2023-08" db="EMBL/GenBank/DDBJ databases">
        <authorList>
            <person name="Chen Y."/>
            <person name="Shah S."/>
            <person name="Dougan E. K."/>
            <person name="Thang M."/>
            <person name="Chan C."/>
        </authorList>
    </citation>
    <scope>NUCLEOTIDE SEQUENCE</scope>
</reference>
<gene>
    <name evidence="2" type="ORF">EVOR1521_LOCUS29100</name>
</gene>
<feature type="coiled-coil region" evidence="1">
    <location>
        <begin position="51"/>
        <end position="78"/>
    </location>
</feature>
<keyword evidence="3" id="KW-1185">Reference proteome</keyword>
<protein>
    <submittedName>
        <fullName evidence="2">Uncharacterized protein</fullName>
    </submittedName>
</protein>